<evidence type="ECO:0000256" key="18">
    <source>
        <dbReference type="SAM" id="Phobius"/>
    </source>
</evidence>
<feature type="binding site" evidence="16">
    <location>
        <position position="134"/>
    </location>
    <ligand>
        <name>Mg(2+)</name>
        <dbReference type="ChEBI" id="CHEBI:18420"/>
        <label>2</label>
        <note>catalytic</note>
    </ligand>
</feature>
<dbReference type="Gene3D" id="3.30.70.1230">
    <property type="entry name" value="Nucleotide cyclase"/>
    <property type="match status" value="2"/>
</dbReference>
<dbReference type="GO" id="GO:0007189">
    <property type="term" value="P:adenylate cyclase-activating G protein-coupled receptor signaling pathway"/>
    <property type="evidence" value="ECO:0007669"/>
    <property type="project" value="TreeGrafter"/>
</dbReference>
<proteinExistence type="inferred from homology"/>
<feature type="transmembrane region" description="Helical" evidence="18">
    <location>
        <begin position="577"/>
        <end position="595"/>
    </location>
</feature>
<dbReference type="SUPFAM" id="SSF55073">
    <property type="entry name" value="Nucleotide cyclase"/>
    <property type="match status" value="2"/>
</dbReference>
<feature type="transmembrane region" description="Helical" evidence="18">
    <location>
        <begin position="30"/>
        <end position="47"/>
    </location>
</feature>
<evidence type="ECO:0000256" key="2">
    <source>
        <dbReference type="ARBA" id="ARBA00001936"/>
    </source>
</evidence>
<evidence type="ECO:0000256" key="16">
    <source>
        <dbReference type="PIRSR" id="PIRSR039050-51"/>
    </source>
</evidence>
<dbReference type="GO" id="GO:0007193">
    <property type="term" value="P:adenylate cyclase-inhibiting G protein-coupled receptor signaling pathway"/>
    <property type="evidence" value="ECO:0007669"/>
    <property type="project" value="TreeGrafter"/>
</dbReference>
<reference evidence="20 21" key="1">
    <citation type="journal article" date="2011" name="Nature">
        <title>A high-resolution map of human evolutionary constraint using 29 mammals.</title>
        <authorList>
            <person name="Lindblad-Toh K."/>
            <person name="Garber M."/>
            <person name="Zuk O."/>
            <person name="Lin M.F."/>
            <person name="Parker B.J."/>
            <person name="Washietl S."/>
            <person name="Kheradpour P."/>
            <person name="Ernst J."/>
            <person name="Jordan G."/>
            <person name="Mauceli E."/>
            <person name="Ward L.D."/>
            <person name="Lowe C.B."/>
            <person name="Holloway A.K."/>
            <person name="Clamp M."/>
            <person name="Gnerre S."/>
            <person name="Alfoldi J."/>
            <person name="Beal K."/>
            <person name="Chang J."/>
            <person name="Clawson H."/>
            <person name="Cuff J."/>
            <person name="Di Palma F."/>
            <person name="Fitzgerald S."/>
            <person name="Flicek P."/>
            <person name="Guttman M."/>
            <person name="Hubisz M.J."/>
            <person name="Jaffe D.B."/>
            <person name="Jungreis I."/>
            <person name="Kent W.J."/>
            <person name="Kostka D."/>
            <person name="Lara M."/>
            <person name="Martins A.L."/>
            <person name="Massingham T."/>
            <person name="Moltke I."/>
            <person name="Raney B.J."/>
            <person name="Rasmussen M.D."/>
            <person name="Robinson J."/>
            <person name="Stark A."/>
            <person name="Vilella A.J."/>
            <person name="Wen J."/>
            <person name="Xie X."/>
            <person name="Zody M.C."/>
            <person name="Baldwin J."/>
            <person name="Bloom T."/>
            <person name="Chin C.W."/>
            <person name="Heiman D."/>
            <person name="Nicol R."/>
            <person name="Nusbaum C."/>
            <person name="Young S."/>
            <person name="Wilkinson J."/>
            <person name="Worley K.C."/>
            <person name="Kovar C.L."/>
            <person name="Muzny D.M."/>
            <person name="Gibbs R.A."/>
            <person name="Cree A."/>
            <person name="Dihn H.H."/>
            <person name="Fowler G."/>
            <person name="Jhangiani S."/>
            <person name="Joshi V."/>
            <person name="Lee S."/>
            <person name="Lewis L.R."/>
            <person name="Nazareth L.V."/>
            <person name="Okwuonu G."/>
            <person name="Santibanez J."/>
            <person name="Warren W.C."/>
            <person name="Mardis E.R."/>
            <person name="Weinstock G.M."/>
            <person name="Wilson R.K."/>
            <person name="Delehaunty K."/>
            <person name="Dooling D."/>
            <person name="Fronik C."/>
            <person name="Fulton L."/>
            <person name="Fulton B."/>
            <person name="Graves T."/>
            <person name="Minx P."/>
            <person name="Sodergren E."/>
            <person name="Birney E."/>
            <person name="Margulies E.H."/>
            <person name="Herrero J."/>
            <person name="Green E.D."/>
            <person name="Haussler D."/>
            <person name="Siepel A."/>
            <person name="Goldman N."/>
            <person name="Pollard K.S."/>
            <person name="Pedersen J.S."/>
            <person name="Lander E.S."/>
            <person name="Kellis M."/>
        </authorList>
    </citation>
    <scope>NUCLEOTIDE SEQUENCE [LARGE SCALE GENOMIC DNA]</scope>
    <source>
        <strain evidence="21">Thorbecke</strain>
    </source>
</reference>
<comment type="catalytic activity">
    <reaction evidence="1">
        <text>ATP = 3',5'-cyclic AMP + diphosphate</text>
        <dbReference type="Rhea" id="RHEA:15389"/>
        <dbReference type="ChEBI" id="CHEBI:30616"/>
        <dbReference type="ChEBI" id="CHEBI:33019"/>
        <dbReference type="ChEBI" id="CHEBI:58165"/>
        <dbReference type="EC" id="4.6.1.1"/>
    </reaction>
</comment>
<evidence type="ECO:0000256" key="15">
    <source>
        <dbReference type="ARBA" id="ARBA00023239"/>
    </source>
</evidence>
<keyword evidence="12" id="KW-0115">cAMP biosynthesis</keyword>
<comment type="cofactor">
    <cofactor evidence="2">
        <name>Mn(2+)</name>
        <dbReference type="ChEBI" id="CHEBI:29035"/>
    </cofactor>
</comment>
<dbReference type="InterPro" id="IPR018297">
    <property type="entry name" value="A/G_cyclase_CS"/>
</dbReference>
<dbReference type="GO" id="GO:0005524">
    <property type="term" value="F:ATP binding"/>
    <property type="evidence" value="ECO:0007669"/>
    <property type="project" value="UniProtKB-KW"/>
</dbReference>
<evidence type="ECO:0000256" key="14">
    <source>
        <dbReference type="ARBA" id="ARBA00023180"/>
    </source>
</evidence>
<dbReference type="Ensembl" id="ENSOCUT00000052767.1">
    <property type="protein sequence ID" value="ENSOCUP00000045016.1"/>
    <property type="gene ID" value="ENSOCUG00000008557.4"/>
</dbReference>
<dbReference type="GO" id="GO:0004016">
    <property type="term" value="F:adenylate cyclase activity"/>
    <property type="evidence" value="ECO:0007669"/>
    <property type="project" value="UniProtKB-EC"/>
</dbReference>
<dbReference type="Bgee" id="ENSOCUG00000008557">
    <property type="expression patterns" value="Expressed in skeletal muscle tissue and 15 other cell types or tissues"/>
</dbReference>
<dbReference type="InterPro" id="IPR032628">
    <property type="entry name" value="AC_N"/>
</dbReference>
<dbReference type="PROSITE" id="PS50125">
    <property type="entry name" value="GUANYLATE_CYCLASE_2"/>
    <property type="match status" value="2"/>
</dbReference>
<keyword evidence="11 18" id="KW-1133">Transmembrane helix</keyword>
<dbReference type="GO" id="GO:0006171">
    <property type="term" value="P:cAMP biosynthetic process"/>
    <property type="evidence" value="ECO:0007669"/>
    <property type="project" value="UniProtKB-KW"/>
</dbReference>
<sequence length="914" mass="103889">FSFCFSSWSHEVYVLKGCQIPELHRIRDGILANVIIFICGNLAGAYHKQLMELALQQTYRDTCNCIKSRIKLEFEKRQQERLLLSLLPAHIAMEMKAEIIQRLQGPKAGHMENTNNFHNLYVKRHTNVSILYADIVGFTRLASDCSPGELVHMLNELFGKFDQIAKENECMRIKILGDCYYCVSGLPISLPNHAKNCRMSLECDAISLLFRKVRDATGVDINMRVGVHSGNVLCGVIGLQKWQYDVWSHDVTLANHMEAGGVPGRVHISSVTLEHLNGAYKVEEGDGDIRDPYLKQHLVKTYFVINPKRRSPHLFRPRHTLDGAKMRASVRMTRYLESWGAAKPFAHLHHRDSMTTENGKISTTDVPMGQHNFQNRTLRTKSQKKRFEEELNERMIQAIDGINAQKQWLKSEDIQRISLLFYNKILEKEYRATALPAFKYYVTCACLIFFCIFLVQILVLPKTSILGISFGAAFLSLAFILFVCFAGQLLQCSKKASASLMWLLKSSGIIANRPWPRISLTVITTAIILTMAVFNMFFLSDSEEAILPTANTSNTSFPASSNQAAILRAQSLFFLPYFIYCCILGLISCSVFLRINYELKMLIMMVALVAYNILLLHTHAHVLDDYSQVLFERPGIWKDLKTMGSVSLSIFFVTLLVLGRQNEYYCRLDFLWKNKFKKEREEIETMENLNRVLLENVLPAHVAEHFLARSLKNEELYHQSYDCVCVMFASIPDFKEFYTESDVNKEGLECLRLLNEIIADFDDLLSKPKFTTGLSAVPSQEHAQEPERQYMHIGTMVEFAFALVAKLDAINKHSFNDFKLRVGINHGPVIAGVIGAQKPQYDIWGNTVNVASRMDSTGVLDKIQVTEETSLILQTLGYTCTCRGIINVKGKGDLKTYFVNTEMSRSLSQSNVAS</sequence>
<feature type="binding site" evidence="16">
    <location>
        <position position="178"/>
    </location>
    <ligand>
        <name>Mg(2+)</name>
        <dbReference type="ChEBI" id="CHEBI:18420"/>
        <label>1</label>
        <note>catalytic</note>
    </ligand>
</feature>
<feature type="transmembrane region" description="Helical" evidence="18">
    <location>
        <begin position="438"/>
        <end position="459"/>
    </location>
</feature>
<evidence type="ECO:0000259" key="19">
    <source>
        <dbReference type="PROSITE" id="PS50125"/>
    </source>
</evidence>
<dbReference type="Proteomes" id="UP000001811">
    <property type="component" value="Unplaced"/>
</dbReference>
<evidence type="ECO:0000256" key="7">
    <source>
        <dbReference type="ARBA" id="ARBA00022737"/>
    </source>
</evidence>
<reference evidence="20" key="3">
    <citation type="submission" date="2025-09" db="UniProtKB">
        <authorList>
            <consortium name="Ensembl"/>
        </authorList>
    </citation>
    <scope>IDENTIFICATION</scope>
    <source>
        <strain evidence="20">Thorbecke</strain>
    </source>
</reference>
<evidence type="ECO:0000256" key="5">
    <source>
        <dbReference type="ARBA" id="ARBA00022692"/>
    </source>
</evidence>
<dbReference type="PANTHER" id="PTHR45627">
    <property type="entry name" value="ADENYLATE CYCLASE TYPE 1"/>
    <property type="match status" value="1"/>
</dbReference>
<evidence type="ECO:0000256" key="17">
    <source>
        <dbReference type="RuleBase" id="RU000405"/>
    </source>
</evidence>
<dbReference type="Pfam" id="PF06327">
    <property type="entry name" value="Adcy_cons_dom"/>
    <property type="match status" value="1"/>
</dbReference>
<dbReference type="InterPro" id="IPR001054">
    <property type="entry name" value="A/G_cyclase"/>
</dbReference>
<feature type="transmembrane region" description="Helical" evidence="18">
    <location>
        <begin position="640"/>
        <end position="658"/>
    </location>
</feature>
<keyword evidence="7" id="KW-0677">Repeat</keyword>
<comment type="subcellular location">
    <subcellularLocation>
        <location evidence="3">Membrane</location>
        <topology evidence="3">Multi-pass membrane protein</topology>
    </subcellularLocation>
</comment>
<feature type="binding site" evidence="16">
    <location>
        <position position="134"/>
    </location>
    <ligand>
        <name>Mg(2+)</name>
        <dbReference type="ChEBI" id="CHEBI:18420"/>
        <label>1</label>
        <note>catalytic</note>
    </ligand>
</feature>
<reference evidence="20" key="2">
    <citation type="submission" date="2025-08" db="UniProtKB">
        <authorList>
            <consortium name="Ensembl"/>
        </authorList>
    </citation>
    <scope>IDENTIFICATION</scope>
    <source>
        <strain evidence="20">Thorbecke</strain>
    </source>
</reference>
<feature type="transmembrane region" description="Helical" evidence="18">
    <location>
        <begin position="518"/>
        <end position="539"/>
    </location>
</feature>
<accession>A0A5F9DFH9</accession>
<feature type="transmembrane region" description="Helical" evidence="18">
    <location>
        <begin position="602"/>
        <end position="620"/>
    </location>
</feature>
<feature type="transmembrane region" description="Helical" evidence="18">
    <location>
        <begin position="465"/>
        <end position="490"/>
    </location>
</feature>
<comment type="similarity">
    <text evidence="17">Belongs to the adenylyl cyclase class-4/guanylyl cyclase family.</text>
</comment>
<feature type="domain" description="Guanylate cyclase" evidence="19">
    <location>
        <begin position="725"/>
        <end position="855"/>
    </location>
</feature>
<dbReference type="AlphaFoldDB" id="A0A5F9DFH9"/>
<evidence type="ECO:0000256" key="9">
    <source>
        <dbReference type="ARBA" id="ARBA00022840"/>
    </source>
</evidence>
<keyword evidence="21" id="KW-1185">Reference proteome</keyword>
<keyword evidence="15 17" id="KW-0456">Lyase</keyword>
<keyword evidence="16" id="KW-0464">Manganese</keyword>
<protein>
    <recommendedName>
        <fullName evidence="4">adenylate cyclase</fullName>
        <ecNumber evidence="4">4.6.1.1</ecNumber>
    </recommendedName>
</protein>
<evidence type="ECO:0000256" key="1">
    <source>
        <dbReference type="ARBA" id="ARBA00001593"/>
    </source>
</evidence>
<dbReference type="EC" id="4.6.1.1" evidence="4"/>
<dbReference type="PROSITE" id="PS00452">
    <property type="entry name" value="GUANYLATE_CYCLASE_1"/>
    <property type="match status" value="2"/>
</dbReference>
<keyword evidence="6 16" id="KW-0479">Metal-binding</keyword>
<feature type="binding site" evidence="16">
    <location>
        <position position="135"/>
    </location>
    <ligand>
        <name>Mg(2+)</name>
        <dbReference type="ChEBI" id="CHEBI:18420"/>
        <label>2</label>
        <note>catalytic</note>
    </ligand>
</feature>
<keyword evidence="8" id="KW-0547">Nucleotide-binding</keyword>
<evidence type="ECO:0000256" key="11">
    <source>
        <dbReference type="ARBA" id="ARBA00022989"/>
    </source>
</evidence>
<evidence type="ECO:0000256" key="10">
    <source>
        <dbReference type="ARBA" id="ARBA00022842"/>
    </source>
</evidence>
<dbReference type="PANTHER" id="PTHR45627:SF6">
    <property type="entry name" value="ADENYLATE CYCLASE TYPE 2"/>
    <property type="match status" value="1"/>
</dbReference>
<dbReference type="GO" id="GO:0035556">
    <property type="term" value="P:intracellular signal transduction"/>
    <property type="evidence" value="ECO:0007669"/>
    <property type="project" value="InterPro"/>
</dbReference>
<keyword evidence="9" id="KW-0067">ATP-binding</keyword>
<evidence type="ECO:0000313" key="21">
    <source>
        <dbReference type="Proteomes" id="UP000001811"/>
    </source>
</evidence>
<gene>
    <name evidence="20" type="primary">ADCY2</name>
</gene>
<dbReference type="PIRSF" id="PIRSF039050">
    <property type="entry name" value="Ade_cyc"/>
    <property type="match status" value="1"/>
</dbReference>
<feature type="binding site" evidence="16">
    <location>
        <position position="178"/>
    </location>
    <ligand>
        <name>Mg(2+)</name>
        <dbReference type="ChEBI" id="CHEBI:18420"/>
        <label>2</label>
        <note>catalytic</note>
    </ligand>
</feature>
<dbReference type="Pfam" id="PF16214">
    <property type="entry name" value="AC_N"/>
    <property type="match status" value="1"/>
</dbReference>
<evidence type="ECO:0000256" key="4">
    <source>
        <dbReference type="ARBA" id="ARBA00012201"/>
    </source>
</evidence>
<keyword evidence="14" id="KW-0325">Glycoprotein</keyword>
<organism evidence="20 21">
    <name type="scientific">Oryctolagus cuniculus</name>
    <name type="common">Rabbit</name>
    <dbReference type="NCBI Taxonomy" id="9986"/>
    <lineage>
        <taxon>Eukaryota</taxon>
        <taxon>Metazoa</taxon>
        <taxon>Chordata</taxon>
        <taxon>Craniata</taxon>
        <taxon>Vertebrata</taxon>
        <taxon>Euteleostomi</taxon>
        <taxon>Mammalia</taxon>
        <taxon>Eutheria</taxon>
        <taxon>Euarchontoglires</taxon>
        <taxon>Glires</taxon>
        <taxon>Lagomorpha</taxon>
        <taxon>Leporidae</taxon>
        <taxon>Oryctolagus</taxon>
    </lineage>
</organism>
<evidence type="ECO:0000256" key="12">
    <source>
        <dbReference type="ARBA" id="ARBA00022998"/>
    </source>
</evidence>
<evidence type="ECO:0000256" key="3">
    <source>
        <dbReference type="ARBA" id="ARBA00004141"/>
    </source>
</evidence>
<evidence type="ECO:0000256" key="6">
    <source>
        <dbReference type="ARBA" id="ARBA00022723"/>
    </source>
</evidence>
<dbReference type="FunFam" id="3.30.70.1230:FF:000024">
    <property type="entry name" value="ACXA, isoform A"/>
    <property type="match status" value="1"/>
</dbReference>
<feature type="domain" description="Guanylate cyclase" evidence="19">
    <location>
        <begin position="129"/>
        <end position="258"/>
    </location>
</feature>
<dbReference type="FunFam" id="3.30.70.1230:FF:000003">
    <property type="entry name" value="Adenylate cyclase"/>
    <property type="match status" value="1"/>
</dbReference>
<dbReference type="CDD" id="cd07302">
    <property type="entry name" value="CHD"/>
    <property type="match status" value="2"/>
</dbReference>
<dbReference type="InterPro" id="IPR029787">
    <property type="entry name" value="Nucleotide_cyclase"/>
</dbReference>
<comment type="cofactor">
    <cofactor evidence="16">
        <name>Mg(2+)</name>
        <dbReference type="ChEBI" id="CHEBI:18420"/>
    </cofactor>
    <cofactor evidence="16">
        <name>Mn(2+)</name>
        <dbReference type="ChEBI" id="CHEBI:29035"/>
    </cofactor>
    <text evidence="16">Binds 2 magnesium ions per subunit. Is also active with manganese (in vitro).</text>
</comment>
<evidence type="ECO:0000256" key="8">
    <source>
        <dbReference type="ARBA" id="ARBA00022741"/>
    </source>
</evidence>
<keyword evidence="10 16" id="KW-0460">Magnesium</keyword>
<dbReference type="GO" id="GO:0005886">
    <property type="term" value="C:plasma membrane"/>
    <property type="evidence" value="ECO:0007669"/>
    <property type="project" value="InterPro"/>
</dbReference>
<dbReference type="Pfam" id="PF00211">
    <property type="entry name" value="Guanylate_cyc"/>
    <property type="match status" value="2"/>
</dbReference>
<dbReference type="InterPro" id="IPR030672">
    <property type="entry name" value="Adcy"/>
</dbReference>
<evidence type="ECO:0000256" key="13">
    <source>
        <dbReference type="ARBA" id="ARBA00023136"/>
    </source>
</evidence>
<evidence type="ECO:0000313" key="20">
    <source>
        <dbReference type="Ensembl" id="ENSOCUP00000045016.1"/>
    </source>
</evidence>
<keyword evidence="13 18" id="KW-0472">Membrane</keyword>
<name>A0A5F9DFH9_RABIT</name>
<dbReference type="GeneTree" id="ENSGT00940000156424"/>
<dbReference type="GO" id="GO:0046872">
    <property type="term" value="F:metal ion binding"/>
    <property type="evidence" value="ECO:0007669"/>
    <property type="project" value="UniProtKB-KW"/>
</dbReference>
<keyword evidence="5 18" id="KW-0812">Transmembrane</keyword>
<dbReference type="InterPro" id="IPR009398">
    <property type="entry name" value="Adcy_conserved_dom"/>
</dbReference>
<dbReference type="SMART" id="SM00044">
    <property type="entry name" value="CYCc"/>
    <property type="match status" value="2"/>
</dbReference>